<dbReference type="VEuPathDB" id="FungiDB:PV07_02829"/>
<evidence type="ECO:0000256" key="2">
    <source>
        <dbReference type="ARBA" id="ARBA00022723"/>
    </source>
</evidence>
<dbReference type="InterPro" id="IPR045087">
    <property type="entry name" value="Cu-oxidase_fam"/>
</dbReference>
<evidence type="ECO:0000259" key="10">
    <source>
        <dbReference type="Pfam" id="PF07732"/>
    </source>
</evidence>
<dbReference type="Gene3D" id="2.60.40.420">
    <property type="entry name" value="Cupredoxins - blue copper proteins"/>
    <property type="match status" value="3"/>
</dbReference>
<comment type="similarity">
    <text evidence="1">Belongs to the multicopper oxidase family.</text>
</comment>
<name>A0A0D2CM72_9EURO</name>
<dbReference type="CDD" id="cd13850">
    <property type="entry name" value="CuRO_1_Abr2_like"/>
    <property type="match status" value="1"/>
</dbReference>
<dbReference type="InterPro" id="IPR033138">
    <property type="entry name" value="Cu_oxidase_CS"/>
</dbReference>
<evidence type="ECO:0000259" key="8">
    <source>
        <dbReference type="Pfam" id="PF00394"/>
    </source>
</evidence>
<evidence type="ECO:0008006" key="13">
    <source>
        <dbReference type="Google" id="ProtNLM"/>
    </source>
</evidence>
<evidence type="ECO:0000313" key="12">
    <source>
        <dbReference type="Proteomes" id="UP000054466"/>
    </source>
</evidence>
<dbReference type="Pfam" id="PF07731">
    <property type="entry name" value="Cu-oxidase_2"/>
    <property type="match status" value="1"/>
</dbReference>
<evidence type="ECO:0000256" key="7">
    <source>
        <dbReference type="SAM" id="MobiDB-lite"/>
    </source>
</evidence>
<feature type="domain" description="Plastocyanin-like" evidence="8">
    <location>
        <begin position="241"/>
        <end position="440"/>
    </location>
</feature>
<dbReference type="RefSeq" id="XP_016251376.1">
    <property type="nucleotide sequence ID" value="XM_016389474.1"/>
</dbReference>
<dbReference type="InterPro" id="IPR011706">
    <property type="entry name" value="Cu-oxidase_C"/>
</dbReference>
<keyword evidence="4" id="KW-0560">Oxidoreductase</keyword>
<accession>A0A0D2CM72</accession>
<keyword evidence="5" id="KW-0186">Copper</keyword>
<dbReference type="PROSITE" id="PS51257">
    <property type="entry name" value="PROKAR_LIPOPROTEIN"/>
    <property type="match status" value="1"/>
</dbReference>
<protein>
    <recommendedName>
        <fullName evidence="13">L-ascorbate oxidase</fullName>
    </recommendedName>
</protein>
<dbReference type="Pfam" id="PF07732">
    <property type="entry name" value="Cu-oxidase_3"/>
    <property type="match status" value="1"/>
</dbReference>
<reference evidence="11 12" key="1">
    <citation type="submission" date="2015-01" db="EMBL/GenBank/DDBJ databases">
        <title>The Genome Sequence of Cladophialophora immunda CBS83496.</title>
        <authorList>
            <consortium name="The Broad Institute Genomics Platform"/>
            <person name="Cuomo C."/>
            <person name="de Hoog S."/>
            <person name="Gorbushina A."/>
            <person name="Stielow B."/>
            <person name="Teixiera M."/>
            <person name="Abouelleil A."/>
            <person name="Chapman S.B."/>
            <person name="Priest M."/>
            <person name="Young S.K."/>
            <person name="Wortman J."/>
            <person name="Nusbaum C."/>
            <person name="Birren B."/>
        </authorList>
    </citation>
    <scope>NUCLEOTIDE SEQUENCE [LARGE SCALE GENOMIC DNA]</scope>
    <source>
        <strain evidence="11 12">CBS 83496</strain>
    </source>
</reference>
<dbReference type="CDD" id="cd13876">
    <property type="entry name" value="CuRO_2_Abr2_like"/>
    <property type="match status" value="1"/>
</dbReference>
<dbReference type="PROSITE" id="PS00079">
    <property type="entry name" value="MULTICOPPER_OXIDASE1"/>
    <property type="match status" value="1"/>
</dbReference>
<dbReference type="InterPro" id="IPR001117">
    <property type="entry name" value="Cu-oxidase_2nd"/>
</dbReference>
<dbReference type="CDD" id="cd13898">
    <property type="entry name" value="CuRO_3_Abr2_like"/>
    <property type="match status" value="1"/>
</dbReference>
<evidence type="ECO:0000256" key="4">
    <source>
        <dbReference type="ARBA" id="ARBA00023002"/>
    </source>
</evidence>
<evidence type="ECO:0000259" key="9">
    <source>
        <dbReference type="Pfam" id="PF07731"/>
    </source>
</evidence>
<dbReference type="AlphaFoldDB" id="A0A0D2CM72"/>
<feature type="region of interest" description="Disordered" evidence="7">
    <location>
        <begin position="663"/>
        <end position="696"/>
    </location>
</feature>
<dbReference type="EMBL" id="KN847041">
    <property type="protein sequence ID" value="KIW31160.1"/>
    <property type="molecule type" value="Genomic_DNA"/>
</dbReference>
<dbReference type="FunFam" id="2.60.40.420:FF:000036">
    <property type="entry name" value="L-ascorbate oxidase"/>
    <property type="match status" value="1"/>
</dbReference>
<dbReference type="Proteomes" id="UP000054466">
    <property type="component" value="Unassembled WGS sequence"/>
</dbReference>
<feature type="domain" description="Plastocyanin-like" evidence="10">
    <location>
        <begin position="96"/>
        <end position="209"/>
    </location>
</feature>
<dbReference type="PANTHER" id="PTHR11709">
    <property type="entry name" value="MULTI-COPPER OXIDASE"/>
    <property type="match status" value="1"/>
</dbReference>
<dbReference type="InterPro" id="IPR008972">
    <property type="entry name" value="Cupredoxin"/>
</dbReference>
<feature type="compositionally biased region" description="Low complexity" evidence="7">
    <location>
        <begin position="665"/>
        <end position="696"/>
    </location>
</feature>
<dbReference type="OrthoDB" id="2121828at2759"/>
<keyword evidence="12" id="KW-1185">Reference proteome</keyword>
<dbReference type="SUPFAM" id="SSF49503">
    <property type="entry name" value="Cupredoxins"/>
    <property type="match status" value="3"/>
</dbReference>
<evidence type="ECO:0000256" key="6">
    <source>
        <dbReference type="ARBA" id="ARBA00023180"/>
    </source>
</evidence>
<dbReference type="GO" id="GO:0016491">
    <property type="term" value="F:oxidoreductase activity"/>
    <property type="evidence" value="ECO:0007669"/>
    <property type="project" value="UniProtKB-KW"/>
</dbReference>
<evidence type="ECO:0000313" key="11">
    <source>
        <dbReference type="EMBL" id="KIW31160.1"/>
    </source>
</evidence>
<keyword evidence="6" id="KW-0325">Glycoprotein</keyword>
<dbReference type="GO" id="GO:0005507">
    <property type="term" value="F:copper ion binding"/>
    <property type="evidence" value="ECO:0007669"/>
    <property type="project" value="InterPro"/>
</dbReference>
<dbReference type="InterPro" id="IPR002355">
    <property type="entry name" value="Cu_oxidase_Cu_BS"/>
</dbReference>
<evidence type="ECO:0000256" key="5">
    <source>
        <dbReference type="ARBA" id="ARBA00023008"/>
    </source>
</evidence>
<dbReference type="PROSITE" id="PS00080">
    <property type="entry name" value="MULTICOPPER_OXIDASE2"/>
    <property type="match status" value="1"/>
</dbReference>
<dbReference type="InterPro" id="IPR011707">
    <property type="entry name" value="Cu-oxidase-like_N"/>
</dbReference>
<keyword evidence="2" id="KW-0479">Metal-binding</keyword>
<dbReference type="PANTHER" id="PTHR11709:SF488">
    <property type="entry name" value="LACCASE-RELATED"/>
    <property type="match status" value="1"/>
</dbReference>
<dbReference type="GeneID" id="27342023"/>
<feature type="domain" description="Plastocyanin-like" evidence="9">
    <location>
        <begin position="508"/>
        <end position="647"/>
    </location>
</feature>
<sequence>MACSFIRLLLFPLGFVSSRLSSLFYQPLLVLYSCPASVSLSLPSCLYVIMAFSRLLKAVAALTLVSSIQSVAADGGSSSSVCASSSKCIPFTVDLTWAPTDPSKGISRNAILTNGSLPGPPLKMKVGDCVDFVVYNNMPNATGIHFHGIRQNGTPWADGVPGVSQYSIQPGTSYMYQWTAVESGNYFYHAHYKGQMMDGLYGAIVIAPADDAETPFSQISSTQSDIDAMTKAALDVEPVFVTDWNRYTFDEFFEVEQTANVDWACSDSITLNGFGSQYCPSVADLTASAAPQEPQVLNGSSLTAKGCVPPNNAAIQGGQYLALQNLAALPADAYDTCIGYGGSNFTYSVDPSDGWAALSFISPAGVALVKITIDSHKLYVYEINGNFIVPQVVDQFSLSNGDRVSFFVKLDQTPGDYTIRVANEGINQVISGFGVLSYKGGNNAPAGVSVMNYGGQNTSAIVPLNNALAAPYPANTPAPSADVSFILDIQKSPVQPTEAWAWTLSGTDSYNMTSDDDTPPLLFQSPSSIPTSDLILETQSGQWVDLIIKVSGPVAEPHPIHKHANKFYAIGSGVGDFNFTNVADAITAGYPFNLVNPPYVDGFTSTPAEGNNTWMVFRYQVNTPGAWLLHCHVQSHFSGGMAVAILDAIDQFPTVPSDVGKVCPGSGTSTSSGNSTSSGSGTQVQNEGSSTTSSVSTSSFTGAASSVMVSSGTAALGLLALAFAL</sequence>
<organism evidence="11 12">
    <name type="scientific">Cladophialophora immunda</name>
    <dbReference type="NCBI Taxonomy" id="569365"/>
    <lineage>
        <taxon>Eukaryota</taxon>
        <taxon>Fungi</taxon>
        <taxon>Dikarya</taxon>
        <taxon>Ascomycota</taxon>
        <taxon>Pezizomycotina</taxon>
        <taxon>Eurotiomycetes</taxon>
        <taxon>Chaetothyriomycetidae</taxon>
        <taxon>Chaetothyriales</taxon>
        <taxon>Herpotrichiellaceae</taxon>
        <taxon>Cladophialophora</taxon>
    </lineage>
</organism>
<evidence type="ECO:0000256" key="1">
    <source>
        <dbReference type="ARBA" id="ARBA00010609"/>
    </source>
</evidence>
<dbReference type="HOGENOM" id="CLU_006504_5_0_1"/>
<dbReference type="STRING" id="569365.A0A0D2CM72"/>
<gene>
    <name evidence="11" type="ORF">PV07_02829</name>
</gene>
<dbReference type="Pfam" id="PF00394">
    <property type="entry name" value="Cu-oxidase"/>
    <property type="match status" value="1"/>
</dbReference>
<proteinExistence type="inferred from homology"/>
<keyword evidence="3" id="KW-0732">Signal</keyword>
<evidence type="ECO:0000256" key="3">
    <source>
        <dbReference type="ARBA" id="ARBA00022729"/>
    </source>
</evidence>